<name>A0A974Y0E8_9GAMM</name>
<dbReference type="InterPro" id="IPR021719">
    <property type="entry name" value="Prot_inh_I78"/>
</dbReference>
<gene>
    <name evidence="3" type="ORF">I8J32_004265</name>
</gene>
<feature type="signal peptide" evidence="2">
    <location>
        <begin position="1"/>
        <end position="25"/>
    </location>
</feature>
<dbReference type="Proteomes" id="UP000639274">
    <property type="component" value="Chromosome"/>
</dbReference>
<dbReference type="Pfam" id="PF11720">
    <property type="entry name" value="Inhibitor_I78"/>
    <property type="match status" value="1"/>
</dbReference>
<feature type="region of interest" description="Disordered" evidence="1">
    <location>
        <begin position="22"/>
        <end position="49"/>
    </location>
</feature>
<sequence length="113" mass="11515">MIRRALSTALLTVCLAACATAGSEAGTPPPAADPAPPTQPSPTPPQASCNADAARIVVGQVATPDVVEKARLAAGAQLVRTLKPGQVVTMEYHSSRLNIDVNEGNTVTNVRCG</sequence>
<evidence type="ECO:0000313" key="4">
    <source>
        <dbReference type="Proteomes" id="UP000639274"/>
    </source>
</evidence>
<accession>A0A974Y0E8</accession>
<protein>
    <submittedName>
        <fullName evidence="3">Strain R19 chromosome, complete genome</fullName>
    </submittedName>
</protein>
<evidence type="ECO:0000313" key="3">
    <source>
        <dbReference type="EMBL" id="QSX79121.1"/>
    </source>
</evidence>
<feature type="chain" id="PRO_5038145226" evidence="2">
    <location>
        <begin position="26"/>
        <end position="113"/>
    </location>
</feature>
<keyword evidence="4" id="KW-1185">Reference proteome</keyword>
<feature type="compositionally biased region" description="Pro residues" evidence="1">
    <location>
        <begin position="27"/>
        <end position="45"/>
    </location>
</feature>
<keyword evidence="2" id="KW-0732">Signal</keyword>
<reference evidence="3 4" key="1">
    <citation type="submission" date="2021-03" db="EMBL/GenBank/DDBJ databases">
        <title>Lysobacter sp. nov. isolated from soil of gangwondo yeongwol, south Korea.</title>
        <authorList>
            <person name="Kim K.R."/>
            <person name="Kim K.H."/>
            <person name="Jeon C.O."/>
        </authorList>
    </citation>
    <scope>NUCLEOTIDE SEQUENCE [LARGE SCALE GENOMIC DNA]</scope>
    <source>
        <strain evidence="3 4">R19</strain>
    </source>
</reference>
<evidence type="ECO:0000256" key="1">
    <source>
        <dbReference type="SAM" id="MobiDB-lite"/>
    </source>
</evidence>
<dbReference type="KEGG" id="lsf:I8J32_004265"/>
<proteinExistence type="predicted"/>
<organism evidence="3 4">
    <name type="scientific">Agrilutibacter solisilvae</name>
    <dbReference type="NCBI Taxonomy" id="2763317"/>
    <lineage>
        <taxon>Bacteria</taxon>
        <taxon>Pseudomonadati</taxon>
        <taxon>Pseudomonadota</taxon>
        <taxon>Gammaproteobacteria</taxon>
        <taxon>Lysobacterales</taxon>
        <taxon>Lysobacteraceae</taxon>
        <taxon>Agrilutibacter</taxon>
    </lineage>
</organism>
<dbReference type="AlphaFoldDB" id="A0A974Y0E8"/>
<dbReference type="EMBL" id="CP071518">
    <property type="protein sequence ID" value="QSX79121.1"/>
    <property type="molecule type" value="Genomic_DNA"/>
</dbReference>
<dbReference type="PANTHER" id="PTHR39600:SF1">
    <property type="entry name" value="PEPTIDASE INHIBITOR I78 FAMILY PROTEIN"/>
    <property type="match status" value="1"/>
</dbReference>
<dbReference type="PANTHER" id="PTHR39600">
    <property type="entry name" value="PEPTIDASE INHIBITOR I78 FAMILY PROTEIN"/>
    <property type="match status" value="1"/>
</dbReference>
<evidence type="ECO:0000256" key="2">
    <source>
        <dbReference type="SAM" id="SignalP"/>
    </source>
</evidence>
<dbReference type="Gene3D" id="3.30.10.10">
    <property type="entry name" value="Trypsin Inhibitor V, subunit A"/>
    <property type="match status" value="1"/>
</dbReference>
<dbReference type="RefSeq" id="WP_200614895.1">
    <property type="nucleotide sequence ID" value="NZ_CP071518.1"/>
</dbReference>